<evidence type="ECO:0000313" key="1">
    <source>
        <dbReference type="EMBL" id="MSB18440.1"/>
    </source>
</evidence>
<comment type="caution">
    <text evidence="1">The sequence shown here is derived from an EMBL/GenBank/DDBJ whole genome shotgun (WGS) entry which is preliminary data.</text>
</comment>
<protein>
    <submittedName>
        <fullName evidence="1">Uncharacterized protein</fullName>
    </submittedName>
</protein>
<gene>
    <name evidence="1" type="ORF">GKE97_02790</name>
</gene>
<dbReference type="EMBL" id="WKPR01000003">
    <property type="protein sequence ID" value="MSB18440.1"/>
    <property type="molecule type" value="Genomic_DNA"/>
</dbReference>
<accession>A0A6I2R0I4</accession>
<sequence>MTRYQIVYSKRGIPLTAWMDSADAAHKFADGLRKTGHSVDVWAHTKDGAHKTDL</sequence>
<proteinExistence type="predicted"/>
<dbReference type="RefSeq" id="WP_172697205.1">
    <property type="nucleotide sequence ID" value="NZ_WKPR01000003.1"/>
</dbReference>
<dbReference type="Proteomes" id="UP000434475">
    <property type="component" value="Unassembled WGS sequence"/>
</dbReference>
<organism evidence="1 2">
    <name type="scientific">Flavonifractor plautii</name>
    <name type="common">Fusobacterium plautii</name>
    <dbReference type="NCBI Taxonomy" id="292800"/>
    <lineage>
        <taxon>Bacteria</taxon>
        <taxon>Bacillati</taxon>
        <taxon>Bacillota</taxon>
        <taxon>Clostridia</taxon>
        <taxon>Eubacteriales</taxon>
        <taxon>Oscillospiraceae</taxon>
        <taxon>Flavonifractor</taxon>
    </lineage>
</organism>
<dbReference type="AlphaFoldDB" id="A0A6I2R0I4"/>
<evidence type="ECO:0000313" key="2">
    <source>
        <dbReference type="Proteomes" id="UP000434475"/>
    </source>
</evidence>
<name>A0A6I2R0I4_FLAPL</name>
<reference evidence="1 2" key="1">
    <citation type="journal article" date="2019" name="Nat. Med.">
        <title>A library of human gut bacterial isolates paired with longitudinal multiomics data enables mechanistic microbiome research.</title>
        <authorList>
            <person name="Poyet M."/>
            <person name="Groussin M."/>
            <person name="Gibbons S.M."/>
            <person name="Avila-Pacheco J."/>
            <person name="Jiang X."/>
            <person name="Kearney S.M."/>
            <person name="Perrotta A.R."/>
            <person name="Berdy B."/>
            <person name="Zhao S."/>
            <person name="Lieberman T.D."/>
            <person name="Swanson P.K."/>
            <person name="Smith M."/>
            <person name="Roesemann S."/>
            <person name="Alexander J.E."/>
            <person name="Rich S.A."/>
            <person name="Livny J."/>
            <person name="Vlamakis H."/>
            <person name="Clish C."/>
            <person name="Bullock K."/>
            <person name="Deik A."/>
            <person name="Scott J."/>
            <person name="Pierce K.A."/>
            <person name="Xavier R.J."/>
            <person name="Alm E.J."/>
        </authorList>
    </citation>
    <scope>NUCLEOTIDE SEQUENCE [LARGE SCALE GENOMIC DNA]</scope>
    <source>
        <strain evidence="1 2">BIOML-A2</strain>
    </source>
</reference>